<reference evidence="2 3" key="1">
    <citation type="journal article" date="2019" name="Int. J. Syst. Evol. Microbiol.">
        <title>The Global Catalogue of Microorganisms (GCM) 10K type strain sequencing project: providing services to taxonomists for standard genome sequencing and annotation.</title>
        <authorList>
            <consortium name="The Broad Institute Genomics Platform"/>
            <consortium name="The Broad Institute Genome Sequencing Center for Infectious Disease"/>
            <person name="Wu L."/>
            <person name="Ma J."/>
        </authorList>
    </citation>
    <scope>NUCLEOTIDE SEQUENCE [LARGE SCALE GENOMIC DNA]</scope>
    <source>
        <strain evidence="2 3">JCM 4805</strain>
    </source>
</reference>
<sequence>MADLAPDLEAADLTGGAGDLGTAEDAHSAYGTLGRPADPPLRRDPLTRAHALLGAHPVFDGHNALPWALRLHHGDDLTPGHYYDLEYGEPAVSTDIPRLQQGRVGAQFWSVQVPTALSGDHAISATLEQIDFVHQLVRAYPEALRLAMTADDVTECRNRGRIACLLGSAGGQIIDSSLGALRALHTLGVRSMLLTPDRNTPWADAAADTPCAGGLTAFGEEVVREMNRLGMLIDLSYASTDTMRHTLAITKAPVFLHRCAARNLTNHRYNVPDDVLAQLPRNGGICMVTFTPQRVAGPVGAATIEDVADHLDHVRNVAGAAHVGLGGGFDTDPADGRPEGLEDVSGYPRLLAELISRNWSFSDLAGLTWGNALRAMRGAEFAAREARHRRGPSTATIDRLDRADRRDRMTRLHWAWT</sequence>
<dbReference type="InterPro" id="IPR032466">
    <property type="entry name" value="Metal_Hydrolase"/>
</dbReference>
<evidence type="ECO:0000313" key="2">
    <source>
        <dbReference type="EMBL" id="GAA0470337.1"/>
    </source>
</evidence>
<dbReference type="Pfam" id="PF01244">
    <property type="entry name" value="Peptidase_M19"/>
    <property type="match status" value="1"/>
</dbReference>
<dbReference type="PANTHER" id="PTHR10443:SF12">
    <property type="entry name" value="DIPEPTIDASE"/>
    <property type="match status" value="1"/>
</dbReference>
<evidence type="ECO:0000256" key="1">
    <source>
        <dbReference type="SAM" id="MobiDB-lite"/>
    </source>
</evidence>
<name>A0ABN1A8M8_9ACTN</name>
<dbReference type="PROSITE" id="PS51365">
    <property type="entry name" value="RENAL_DIPEPTIDASE_2"/>
    <property type="match status" value="1"/>
</dbReference>
<comment type="caution">
    <text evidence="2">The sequence shown here is derived from an EMBL/GenBank/DDBJ whole genome shotgun (WGS) entry which is preliminary data.</text>
</comment>
<accession>A0ABN1A8M8</accession>
<dbReference type="CDD" id="cd01301">
    <property type="entry name" value="rDP_like"/>
    <property type="match status" value="1"/>
</dbReference>
<dbReference type="Gene3D" id="3.20.20.140">
    <property type="entry name" value="Metal-dependent hydrolases"/>
    <property type="match status" value="1"/>
</dbReference>
<organism evidence="2 3">
    <name type="scientific">Streptomyces olivaceiscleroticus</name>
    <dbReference type="NCBI Taxonomy" id="68245"/>
    <lineage>
        <taxon>Bacteria</taxon>
        <taxon>Bacillati</taxon>
        <taxon>Actinomycetota</taxon>
        <taxon>Actinomycetes</taxon>
        <taxon>Kitasatosporales</taxon>
        <taxon>Streptomycetaceae</taxon>
        <taxon>Streptomyces</taxon>
    </lineage>
</organism>
<proteinExistence type="predicted"/>
<evidence type="ECO:0000313" key="3">
    <source>
        <dbReference type="Proteomes" id="UP001500909"/>
    </source>
</evidence>
<dbReference type="EMBL" id="BAAABY010000027">
    <property type="protein sequence ID" value="GAA0470337.1"/>
    <property type="molecule type" value="Genomic_DNA"/>
</dbReference>
<dbReference type="SUPFAM" id="SSF51556">
    <property type="entry name" value="Metallo-dependent hydrolases"/>
    <property type="match status" value="1"/>
</dbReference>
<keyword evidence="3" id="KW-1185">Reference proteome</keyword>
<feature type="compositionally biased region" description="Low complexity" evidence="1">
    <location>
        <begin position="1"/>
        <end position="14"/>
    </location>
</feature>
<dbReference type="InterPro" id="IPR008257">
    <property type="entry name" value="Pept_M19"/>
</dbReference>
<dbReference type="Proteomes" id="UP001500909">
    <property type="component" value="Unassembled WGS sequence"/>
</dbReference>
<dbReference type="RefSeq" id="WP_428837685.1">
    <property type="nucleotide sequence ID" value="NZ_BAAABY010000027.1"/>
</dbReference>
<protein>
    <submittedName>
        <fullName evidence="2">Dipeptidase</fullName>
    </submittedName>
</protein>
<dbReference type="PANTHER" id="PTHR10443">
    <property type="entry name" value="MICROSOMAL DIPEPTIDASE"/>
    <property type="match status" value="1"/>
</dbReference>
<feature type="region of interest" description="Disordered" evidence="1">
    <location>
        <begin position="1"/>
        <end position="22"/>
    </location>
</feature>
<gene>
    <name evidence="2" type="ORF">GCM10010361_38140</name>
</gene>